<gene>
    <name evidence="1" type="ORF">EIZ62_29745</name>
</gene>
<protein>
    <recommendedName>
        <fullName evidence="3">Tn3 transposase DDE domain-containing protein</fullName>
    </recommendedName>
</protein>
<organism evidence="1 2">
    <name type="scientific">Streptomyces ficellus</name>
    <dbReference type="NCBI Taxonomy" id="1977088"/>
    <lineage>
        <taxon>Bacteria</taxon>
        <taxon>Bacillati</taxon>
        <taxon>Actinomycetota</taxon>
        <taxon>Actinomycetes</taxon>
        <taxon>Kitasatosporales</taxon>
        <taxon>Streptomycetaceae</taxon>
        <taxon>Streptomyces</taxon>
    </lineage>
</organism>
<evidence type="ECO:0000313" key="2">
    <source>
        <dbReference type="Proteomes" id="UP000422572"/>
    </source>
</evidence>
<reference evidence="1 2" key="1">
    <citation type="submission" date="2018-12" db="EMBL/GenBank/DDBJ databases">
        <title>Complete genome sequence of Streptomyces ficellus NRRL8067, the producer of ficellomycin, feldamycin and nojirimycin.</title>
        <authorList>
            <person name="Zhang H."/>
            <person name="Yue R."/>
            <person name="Liu Y."/>
            <person name="Li M."/>
            <person name="Mu H."/>
            <person name="Zhang J."/>
        </authorList>
    </citation>
    <scope>NUCLEOTIDE SEQUENCE [LARGE SCALE GENOMIC DNA]</scope>
    <source>
        <strain evidence="1 2">NRRL 8067</strain>
    </source>
</reference>
<dbReference type="Proteomes" id="UP000422572">
    <property type="component" value="Chromosome"/>
</dbReference>
<proteinExistence type="predicted"/>
<dbReference type="RefSeq" id="WP_156695711.1">
    <property type="nucleotide sequence ID" value="NZ_CP034279.1"/>
</dbReference>
<keyword evidence="2" id="KW-1185">Reference proteome</keyword>
<sequence>MRRQAVRGGRAAGWPALGATLTRPIKSKEDRRGLTALFWSNVNPYGTFRLVMDKRLDLGLTVPRPRTRADAAERSTTKPR</sequence>
<dbReference type="AlphaFoldDB" id="A0A6I6FQS0"/>
<dbReference type="EMBL" id="CP034279">
    <property type="protein sequence ID" value="QGV81975.1"/>
    <property type="molecule type" value="Genomic_DNA"/>
</dbReference>
<dbReference type="KEGG" id="sfic:EIZ62_29745"/>
<evidence type="ECO:0000313" key="1">
    <source>
        <dbReference type="EMBL" id="QGV81975.1"/>
    </source>
</evidence>
<evidence type="ECO:0008006" key="3">
    <source>
        <dbReference type="Google" id="ProtNLM"/>
    </source>
</evidence>
<accession>A0A6I6FQS0</accession>
<name>A0A6I6FQS0_9ACTN</name>
<dbReference type="OrthoDB" id="3403253at2"/>